<name>A0A9Q0EPF0_9TELE</name>
<organism evidence="1 2">
    <name type="scientific">Muraenolepis orangiensis</name>
    <name type="common">Patagonian moray cod</name>
    <dbReference type="NCBI Taxonomy" id="630683"/>
    <lineage>
        <taxon>Eukaryota</taxon>
        <taxon>Metazoa</taxon>
        <taxon>Chordata</taxon>
        <taxon>Craniata</taxon>
        <taxon>Vertebrata</taxon>
        <taxon>Euteleostomi</taxon>
        <taxon>Actinopterygii</taxon>
        <taxon>Neopterygii</taxon>
        <taxon>Teleostei</taxon>
        <taxon>Neoteleostei</taxon>
        <taxon>Acanthomorphata</taxon>
        <taxon>Zeiogadaria</taxon>
        <taxon>Gadariae</taxon>
        <taxon>Gadiformes</taxon>
        <taxon>Muraenolepidoidei</taxon>
        <taxon>Muraenolepididae</taxon>
        <taxon>Muraenolepis</taxon>
    </lineage>
</organism>
<dbReference type="Proteomes" id="UP001148018">
    <property type="component" value="Unassembled WGS sequence"/>
</dbReference>
<evidence type="ECO:0000313" key="2">
    <source>
        <dbReference type="Proteomes" id="UP001148018"/>
    </source>
</evidence>
<sequence length="91" mass="9789">MSLCPPAVLTSEGSCWQLGEEAPSRALRTLGPPGDMRYSQSLGCSAQRTLWGPSALWGSCLTWILASDDVVMALPNMSTVPFATVMTQRNE</sequence>
<gene>
    <name evidence="1" type="ORF">NHX12_023856</name>
</gene>
<keyword evidence="2" id="KW-1185">Reference proteome</keyword>
<protein>
    <submittedName>
        <fullName evidence="1">Uncharacterized protein</fullName>
    </submittedName>
</protein>
<evidence type="ECO:0000313" key="1">
    <source>
        <dbReference type="EMBL" id="KAJ3609333.1"/>
    </source>
</evidence>
<dbReference type="EMBL" id="JANIIK010000039">
    <property type="protein sequence ID" value="KAJ3609333.1"/>
    <property type="molecule type" value="Genomic_DNA"/>
</dbReference>
<proteinExistence type="predicted"/>
<comment type="caution">
    <text evidence="1">The sequence shown here is derived from an EMBL/GenBank/DDBJ whole genome shotgun (WGS) entry which is preliminary data.</text>
</comment>
<reference evidence="1" key="1">
    <citation type="submission" date="2022-07" db="EMBL/GenBank/DDBJ databases">
        <title>Chromosome-level genome of Muraenolepis orangiensis.</title>
        <authorList>
            <person name="Kim J."/>
        </authorList>
    </citation>
    <scope>NUCLEOTIDE SEQUENCE</scope>
    <source>
        <strain evidence="1">KU_S4_2022</strain>
        <tissue evidence="1">Muscle</tissue>
    </source>
</reference>
<accession>A0A9Q0EPF0</accession>
<dbReference type="AlphaFoldDB" id="A0A9Q0EPF0"/>